<dbReference type="EMBL" id="CP144691">
    <property type="protein sequence ID" value="WVY93311.1"/>
    <property type="molecule type" value="Genomic_DNA"/>
</dbReference>
<sequence length="228" mass="26296">MSCETQCGNVPAPVRIEEAVVIRQNKGNEAQICQASRNSLLVVHGGRNGRKIGCFEEECMSGKDRKERQIHCKVQEHYNVRLRFYSNIEMLRFSCRWDALSIKIVYRSVGNGDSDNSWLVFLMVMNVVVTTPYGSAGLCTTSLLWLCSWWQSQSQGCIPTVNDLMLYSCRNEMSRSFTVGLMWVILVAELAELYYQAYLSSLCVPFRYLLLELKDLDQFRDFFIVFFI</sequence>
<evidence type="ECO:0000313" key="2">
    <source>
        <dbReference type="Proteomes" id="UP001374535"/>
    </source>
</evidence>
<protein>
    <submittedName>
        <fullName evidence="1">Uncharacterized protein</fullName>
    </submittedName>
</protein>
<keyword evidence="2" id="KW-1185">Reference proteome</keyword>
<accession>A0AAQ3RGM9</accession>
<gene>
    <name evidence="1" type="ORF">V8G54_032399</name>
</gene>
<proteinExistence type="predicted"/>
<name>A0AAQ3RGM9_VIGMU</name>
<organism evidence="1 2">
    <name type="scientific">Vigna mungo</name>
    <name type="common">Black gram</name>
    <name type="synonym">Phaseolus mungo</name>
    <dbReference type="NCBI Taxonomy" id="3915"/>
    <lineage>
        <taxon>Eukaryota</taxon>
        <taxon>Viridiplantae</taxon>
        <taxon>Streptophyta</taxon>
        <taxon>Embryophyta</taxon>
        <taxon>Tracheophyta</taxon>
        <taxon>Spermatophyta</taxon>
        <taxon>Magnoliopsida</taxon>
        <taxon>eudicotyledons</taxon>
        <taxon>Gunneridae</taxon>
        <taxon>Pentapetalae</taxon>
        <taxon>rosids</taxon>
        <taxon>fabids</taxon>
        <taxon>Fabales</taxon>
        <taxon>Fabaceae</taxon>
        <taxon>Papilionoideae</taxon>
        <taxon>50 kb inversion clade</taxon>
        <taxon>NPAAA clade</taxon>
        <taxon>indigoferoid/millettioid clade</taxon>
        <taxon>Phaseoleae</taxon>
        <taxon>Vigna</taxon>
    </lineage>
</organism>
<reference evidence="1 2" key="1">
    <citation type="journal article" date="2023" name="Life. Sci Alliance">
        <title>Evolutionary insights into 3D genome organization and epigenetic landscape of Vigna mungo.</title>
        <authorList>
            <person name="Junaid A."/>
            <person name="Singh B."/>
            <person name="Bhatia S."/>
        </authorList>
    </citation>
    <scope>NUCLEOTIDE SEQUENCE [LARGE SCALE GENOMIC DNA]</scope>
    <source>
        <strain evidence="1">Urdbean</strain>
    </source>
</reference>
<evidence type="ECO:0000313" key="1">
    <source>
        <dbReference type="EMBL" id="WVY93311.1"/>
    </source>
</evidence>
<dbReference type="Proteomes" id="UP001374535">
    <property type="component" value="Chromosome 10"/>
</dbReference>
<dbReference type="AlphaFoldDB" id="A0AAQ3RGM9"/>